<comment type="subcellular location">
    <subcellularLocation>
        <location evidence="1">Membrane</location>
        <topology evidence="1">Multi-pass membrane protein</topology>
    </subcellularLocation>
</comment>
<keyword evidence="3 6" id="KW-1133">Transmembrane helix</keyword>
<feature type="region of interest" description="Disordered" evidence="5">
    <location>
        <begin position="903"/>
        <end position="991"/>
    </location>
</feature>
<accession>A0A8H7ABC4</accession>
<dbReference type="GO" id="GO:0016020">
    <property type="term" value="C:membrane"/>
    <property type="evidence" value="ECO:0007669"/>
    <property type="project" value="UniProtKB-SubCell"/>
</dbReference>
<keyword evidence="4 6" id="KW-0472">Membrane</keyword>
<sequence length="991" mass="111521">MMNTSGEPLRPSDPRTRSHPVEADTRRGRPSPSASPEAGAFVDTFPAHVRLHPLDTQHGNRYRSAWQRERHPNPRPQSPALPWHKEYSQLDPKCGRVLVVDFIRADQSRNRKRKVVAQELDSLDGLRKLYRDPRRGADANLRLLHVQNAPWATKFLLRKFNIDGRDDLVGSTFGKYVKFTKPDTRGGKPFPNAKSWRVQHDPWRGVSKTSFGFEYLKEYKVADPLTEGRPADEKLMELNDYDEEENPAYGYDVYIQRLACYVQHKEDPPTPPFDGANGISNPYKTESDGHAFAKKQKEYLPQLSSLDNENAIIIFENSQSGSFEDCLIPARSEWETHWRRLPFYLAYEARDIVGNDDLLGRQCARMILDDVFRSLVARWETLLDKCQTHVSILEDKIYEQPADETRAPELWRNSSLWLRIEKLTTAHMSVVRDMRARLRELVADIVVPSNTSNSHNNTAVDVLSVLNDDDWLEEIPNDFERIATTVEEDLVKPTQALISLLYQSVSIRDSRLSLQIDTSTWRLSWITFIFLPLTFMVGFFGMNVNTFANDPSIKWYFVVSVPFMLLVLAAWYITKHVLARQRQTPYQRGIYESFFHDLAVTYPILWSRVGPRDYIVPRTRLDRWKWWLIKRWTRPERTIKAGQANADAAGPDHLSRWSKCKRYLIRKWTGEITTFMTKIADQQLLDGDDDTDLEQGQGNVIVDGLLGATEMLTVPGQPIASAALERLEQLKRLQRLQQQEGDVVRPDEDVAIQVLTTEELPLPFVNANIRFERGLSPPVPPRAASGSPRGRRPNSSGAGSSGSRNSSVLVEEEDPIWINQCAKEGKGGWYWRGVGSQSHSVSPSPAGRAIGGVGDKRRTSSGGSVGVSGRVFRRGIDERVGLVVGGAGGEGGAGVVVARGSSPLGVMTNIGDERSDKSTDHGIEGLGIADGHGEGEGDGAEGSFNAAESSGSEPERAAEETAGRDNDNLEHKKDGHKRKEKEEANEKENQR</sequence>
<feature type="transmembrane region" description="Helical" evidence="6">
    <location>
        <begin position="523"/>
        <end position="541"/>
    </location>
</feature>
<protein>
    <submittedName>
        <fullName evidence="7">Uncharacterized protein</fullName>
    </submittedName>
</protein>
<feature type="region of interest" description="Disordered" evidence="5">
    <location>
        <begin position="772"/>
        <end position="808"/>
    </location>
</feature>
<evidence type="ECO:0000256" key="6">
    <source>
        <dbReference type="SAM" id="Phobius"/>
    </source>
</evidence>
<evidence type="ECO:0000256" key="5">
    <source>
        <dbReference type="SAM" id="MobiDB-lite"/>
    </source>
</evidence>
<dbReference type="InterPro" id="IPR002523">
    <property type="entry name" value="MgTranspt_CorA/ZnTranspt_ZntB"/>
</dbReference>
<dbReference type="Pfam" id="PF01544">
    <property type="entry name" value="CorA"/>
    <property type="match status" value="1"/>
</dbReference>
<reference evidence="7" key="1">
    <citation type="submission" date="2020-02" db="EMBL/GenBank/DDBJ databases">
        <authorList>
            <person name="Palmer J.M."/>
        </authorList>
    </citation>
    <scope>NUCLEOTIDE SEQUENCE</scope>
    <source>
        <strain evidence="7">EPUS1.4</strain>
        <tissue evidence="7">Thallus</tissue>
    </source>
</reference>
<dbReference type="GO" id="GO:0046873">
    <property type="term" value="F:metal ion transmembrane transporter activity"/>
    <property type="evidence" value="ECO:0007669"/>
    <property type="project" value="InterPro"/>
</dbReference>
<gene>
    <name evidence="7" type="ORF">GJ744_012360</name>
</gene>
<evidence type="ECO:0000256" key="3">
    <source>
        <dbReference type="ARBA" id="ARBA00022989"/>
    </source>
</evidence>
<dbReference type="Gene3D" id="1.20.58.340">
    <property type="entry name" value="Magnesium transport protein CorA, transmembrane region"/>
    <property type="match status" value="1"/>
</dbReference>
<keyword evidence="8" id="KW-1185">Reference proteome</keyword>
<dbReference type="SUPFAM" id="SSF144083">
    <property type="entry name" value="Magnesium transport protein CorA, transmembrane region"/>
    <property type="match status" value="1"/>
</dbReference>
<feature type="region of interest" description="Disordered" evidence="5">
    <location>
        <begin position="1"/>
        <end position="39"/>
    </location>
</feature>
<evidence type="ECO:0000313" key="8">
    <source>
        <dbReference type="Proteomes" id="UP000606974"/>
    </source>
</evidence>
<feature type="compositionally biased region" description="Basic and acidic residues" evidence="5">
    <location>
        <begin position="10"/>
        <end position="27"/>
    </location>
</feature>
<evidence type="ECO:0000256" key="2">
    <source>
        <dbReference type="ARBA" id="ARBA00022692"/>
    </source>
</evidence>
<evidence type="ECO:0000256" key="1">
    <source>
        <dbReference type="ARBA" id="ARBA00004141"/>
    </source>
</evidence>
<dbReference type="EMBL" id="JAACFV010000096">
    <property type="protein sequence ID" value="KAF7506013.1"/>
    <property type="molecule type" value="Genomic_DNA"/>
</dbReference>
<feature type="compositionally biased region" description="Basic and acidic residues" evidence="5">
    <location>
        <begin position="953"/>
        <end position="973"/>
    </location>
</feature>
<feature type="transmembrane region" description="Helical" evidence="6">
    <location>
        <begin position="553"/>
        <end position="573"/>
    </location>
</feature>
<name>A0A8H7ABC4_9EURO</name>
<keyword evidence="2 6" id="KW-0812">Transmembrane</keyword>
<dbReference type="OrthoDB" id="194358at2759"/>
<organism evidence="7 8">
    <name type="scientific">Endocarpon pusillum</name>
    <dbReference type="NCBI Taxonomy" id="364733"/>
    <lineage>
        <taxon>Eukaryota</taxon>
        <taxon>Fungi</taxon>
        <taxon>Dikarya</taxon>
        <taxon>Ascomycota</taxon>
        <taxon>Pezizomycotina</taxon>
        <taxon>Eurotiomycetes</taxon>
        <taxon>Chaetothyriomycetidae</taxon>
        <taxon>Verrucariales</taxon>
        <taxon>Verrucariaceae</taxon>
        <taxon>Endocarpon</taxon>
    </lineage>
</organism>
<proteinExistence type="predicted"/>
<comment type="caution">
    <text evidence="7">The sequence shown here is derived from an EMBL/GenBank/DDBJ whole genome shotgun (WGS) entry which is preliminary data.</text>
</comment>
<feature type="region of interest" description="Disordered" evidence="5">
    <location>
        <begin position="836"/>
        <end position="866"/>
    </location>
</feature>
<evidence type="ECO:0000313" key="7">
    <source>
        <dbReference type="EMBL" id="KAF7506013.1"/>
    </source>
</evidence>
<dbReference type="Proteomes" id="UP000606974">
    <property type="component" value="Unassembled WGS sequence"/>
</dbReference>
<dbReference type="AlphaFoldDB" id="A0A8H7ABC4"/>
<dbReference type="InterPro" id="IPR045863">
    <property type="entry name" value="CorA_TM1_TM2"/>
</dbReference>
<feature type="compositionally biased region" description="Basic and acidic residues" evidence="5">
    <location>
        <begin position="911"/>
        <end position="923"/>
    </location>
</feature>
<evidence type="ECO:0000256" key="4">
    <source>
        <dbReference type="ARBA" id="ARBA00023136"/>
    </source>
</evidence>
<feature type="compositionally biased region" description="Low complexity" evidence="5">
    <location>
        <begin position="784"/>
        <end position="807"/>
    </location>
</feature>
<feature type="compositionally biased region" description="Basic and acidic residues" evidence="5">
    <location>
        <begin position="980"/>
        <end position="991"/>
    </location>
</feature>